<keyword evidence="2" id="KW-1003">Cell membrane</keyword>
<evidence type="ECO:0000256" key="6">
    <source>
        <dbReference type="SAM" id="MobiDB-lite"/>
    </source>
</evidence>
<organism evidence="8 9">
    <name type="scientific">Pseudonocardia xinjiangensis</name>
    <dbReference type="NCBI Taxonomy" id="75289"/>
    <lineage>
        <taxon>Bacteria</taxon>
        <taxon>Bacillati</taxon>
        <taxon>Actinomycetota</taxon>
        <taxon>Actinomycetes</taxon>
        <taxon>Pseudonocardiales</taxon>
        <taxon>Pseudonocardiaceae</taxon>
        <taxon>Pseudonocardia</taxon>
    </lineage>
</organism>
<evidence type="ECO:0000256" key="4">
    <source>
        <dbReference type="ARBA" id="ARBA00022989"/>
    </source>
</evidence>
<keyword evidence="9" id="KW-1185">Reference proteome</keyword>
<keyword evidence="3 7" id="KW-0812">Transmembrane</keyword>
<dbReference type="EMBL" id="JAAXKY010000090">
    <property type="protein sequence ID" value="NMH80142.1"/>
    <property type="molecule type" value="Genomic_DNA"/>
</dbReference>
<evidence type="ECO:0000256" key="7">
    <source>
        <dbReference type="SAM" id="Phobius"/>
    </source>
</evidence>
<name>A0ABX1RIB1_9PSEU</name>
<dbReference type="InterPro" id="IPR019108">
    <property type="entry name" value="Caa3_assmbl_CtaG-rel"/>
</dbReference>
<evidence type="ECO:0000256" key="3">
    <source>
        <dbReference type="ARBA" id="ARBA00022692"/>
    </source>
</evidence>
<feature type="transmembrane region" description="Helical" evidence="7">
    <location>
        <begin position="246"/>
        <end position="269"/>
    </location>
</feature>
<dbReference type="Pfam" id="PF09678">
    <property type="entry name" value="Caa3_CtaG"/>
    <property type="match status" value="1"/>
</dbReference>
<feature type="transmembrane region" description="Helical" evidence="7">
    <location>
        <begin position="197"/>
        <end position="226"/>
    </location>
</feature>
<keyword evidence="4 7" id="KW-1133">Transmembrane helix</keyword>
<feature type="transmembrane region" description="Helical" evidence="7">
    <location>
        <begin position="91"/>
        <end position="111"/>
    </location>
</feature>
<evidence type="ECO:0000313" key="8">
    <source>
        <dbReference type="EMBL" id="NMH80142.1"/>
    </source>
</evidence>
<feature type="transmembrane region" description="Helical" evidence="7">
    <location>
        <begin position="132"/>
        <end position="154"/>
    </location>
</feature>
<evidence type="ECO:0000256" key="2">
    <source>
        <dbReference type="ARBA" id="ARBA00022475"/>
    </source>
</evidence>
<comment type="caution">
    <text evidence="8">The sequence shown here is derived from an EMBL/GenBank/DDBJ whole genome shotgun (WGS) entry which is preliminary data.</text>
</comment>
<gene>
    <name evidence="8" type="ORF">HF577_24015</name>
</gene>
<accession>A0ABX1RIB1</accession>
<keyword evidence="5 7" id="KW-0472">Membrane</keyword>
<feature type="transmembrane region" description="Helical" evidence="7">
    <location>
        <begin position="26"/>
        <end position="44"/>
    </location>
</feature>
<dbReference type="Proteomes" id="UP001296706">
    <property type="component" value="Unassembled WGS sequence"/>
</dbReference>
<evidence type="ECO:0000256" key="5">
    <source>
        <dbReference type="ARBA" id="ARBA00023136"/>
    </source>
</evidence>
<comment type="subcellular location">
    <subcellularLocation>
        <location evidence="1">Cell membrane</location>
        <topology evidence="1">Multi-pass membrane protein</topology>
    </subcellularLocation>
</comment>
<evidence type="ECO:0000256" key="1">
    <source>
        <dbReference type="ARBA" id="ARBA00004651"/>
    </source>
</evidence>
<feature type="transmembrane region" description="Helical" evidence="7">
    <location>
        <begin position="166"/>
        <end position="185"/>
    </location>
</feature>
<evidence type="ECO:0000313" key="9">
    <source>
        <dbReference type="Proteomes" id="UP001296706"/>
    </source>
</evidence>
<reference evidence="8 9" key="1">
    <citation type="submission" date="2020-04" db="EMBL/GenBank/DDBJ databases">
        <authorList>
            <person name="Klaysubun C."/>
            <person name="Duangmal K."/>
            <person name="Lipun K."/>
        </authorList>
    </citation>
    <scope>NUCLEOTIDE SEQUENCE [LARGE SCALE GENOMIC DNA]</scope>
    <source>
        <strain evidence="8 9">JCM 11839</strain>
    </source>
</reference>
<sequence length="326" mass="35249">MVAALAYAGPPPLTLARTFTSWRFTPGVAATVAALGGGYGVGLRRRPAAAEAWPRGRTACFAAGVVVIALVGMSFLGVYDDTLFWVRAVQNIVLLMVVPMLLAMGAPLTLLRDVLPPPARTRLSRVMHSRGARVATFPLVVTVVLTLPLLVLYLSPLYEKTLRSALASAVAGLVLVVTGFIYFWTRFRIDPAPRADPYGVTLAITIVEMIGDAVLGVVLWLGPLVAAGYYTAVARDWGPSLHVDQWLGAGALWIGGDVVGLPFIGVVVARMQREDRQRAAVIDAELDERDAARAAAVPPSDDEADADRPRLWWEDDPELSQRFRRQ</sequence>
<feature type="region of interest" description="Disordered" evidence="6">
    <location>
        <begin position="291"/>
        <end position="313"/>
    </location>
</feature>
<feature type="transmembrane region" description="Helical" evidence="7">
    <location>
        <begin position="56"/>
        <end position="79"/>
    </location>
</feature>
<protein>
    <submittedName>
        <fullName evidence="8">Cytochrome c oxidase assembly protein</fullName>
    </submittedName>
</protein>
<proteinExistence type="predicted"/>